<name>A0A9D1EN61_9FIRM</name>
<sequence length="86" mass="9448">MIVQICVGSSCHIKGSQQIIELLQKAIAENGLENDITLAGSFCTGRCNRYGVTITVDDDIYPGITPENFNEFFRDKILNPIRATGV</sequence>
<dbReference type="CDD" id="cd02980">
    <property type="entry name" value="TRX_Fd_family"/>
    <property type="match status" value="1"/>
</dbReference>
<dbReference type="Gene3D" id="3.40.30.10">
    <property type="entry name" value="Glutaredoxin"/>
    <property type="match status" value="1"/>
</dbReference>
<dbReference type="InterPro" id="IPR036249">
    <property type="entry name" value="Thioredoxin-like_sf"/>
</dbReference>
<evidence type="ECO:0000313" key="2">
    <source>
        <dbReference type="Proteomes" id="UP000823982"/>
    </source>
</evidence>
<reference evidence="1" key="1">
    <citation type="submission" date="2020-10" db="EMBL/GenBank/DDBJ databases">
        <authorList>
            <person name="Gilroy R."/>
        </authorList>
    </citation>
    <scope>NUCLEOTIDE SEQUENCE</scope>
    <source>
        <strain evidence="1">CHK157-1446</strain>
    </source>
</reference>
<dbReference type="AlphaFoldDB" id="A0A9D1EN61"/>
<dbReference type="Proteomes" id="UP000823982">
    <property type="component" value="Unassembled WGS sequence"/>
</dbReference>
<protein>
    <submittedName>
        <fullName evidence="1">(2Fe-2S) ferredoxin domain-containing protein</fullName>
    </submittedName>
</protein>
<organism evidence="1 2">
    <name type="scientific">Candidatus Faeciplasma gallinarum</name>
    <dbReference type="NCBI Taxonomy" id="2840799"/>
    <lineage>
        <taxon>Bacteria</taxon>
        <taxon>Bacillati</taxon>
        <taxon>Bacillota</taxon>
        <taxon>Clostridia</taxon>
        <taxon>Eubacteriales</taxon>
        <taxon>Oscillospiraceae</taxon>
        <taxon>Oscillospiraceae incertae sedis</taxon>
        <taxon>Candidatus Faeciplasma</taxon>
    </lineage>
</organism>
<accession>A0A9D1EN61</accession>
<evidence type="ECO:0000313" key="1">
    <source>
        <dbReference type="EMBL" id="HIS24115.1"/>
    </source>
</evidence>
<gene>
    <name evidence="1" type="ORF">IAD01_01770</name>
</gene>
<dbReference type="Pfam" id="PF01257">
    <property type="entry name" value="2Fe-2S_thioredx"/>
    <property type="match status" value="1"/>
</dbReference>
<dbReference type="EMBL" id="DVIR01000012">
    <property type="protein sequence ID" value="HIS24115.1"/>
    <property type="molecule type" value="Genomic_DNA"/>
</dbReference>
<dbReference type="SUPFAM" id="SSF52833">
    <property type="entry name" value="Thioredoxin-like"/>
    <property type="match status" value="1"/>
</dbReference>
<proteinExistence type="predicted"/>
<comment type="caution">
    <text evidence="1">The sequence shown here is derived from an EMBL/GenBank/DDBJ whole genome shotgun (WGS) entry which is preliminary data.</text>
</comment>
<reference evidence="1" key="2">
    <citation type="journal article" date="2021" name="PeerJ">
        <title>Extensive microbial diversity within the chicken gut microbiome revealed by metagenomics and culture.</title>
        <authorList>
            <person name="Gilroy R."/>
            <person name="Ravi A."/>
            <person name="Getino M."/>
            <person name="Pursley I."/>
            <person name="Horton D.L."/>
            <person name="Alikhan N.F."/>
            <person name="Baker D."/>
            <person name="Gharbi K."/>
            <person name="Hall N."/>
            <person name="Watson M."/>
            <person name="Adriaenssens E.M."/>
            <person name="Foster-Nyarko E."/>
            <person name="Jarju S."/>
            <person name="Secka A."/>
            <person name="Antonio M."/>
            <person name="Oren A."/>
            <person name="Chaudhuri R.R."/>
            <person name="La Ragione R."/>
            <person name="Hildebrand F."/>
            <person name="Pallen M.J."/>
        </authorList>
    </citation>
    <scope>NUCLEOTIDE SEQUENCE</scope>
    <source>
        <strain evidence="1">CHK157-1446</strain>
    </source>
</reference>